<comment type="similarity">
    <text evidence="1">Belongs to the SMP-30/CGR1 family.</text>
</comment>
<dbReference type="InterPro" id="IPR013658">
    <property type="entry name" value="SGL"/>
</dbReference>
<dbReference type="AlphaFoldDB" id="G2GGB4"/>
<comment type="caution">
    <text evidence="5">The sequence shown here is derived from an EMBL/GenBank/DDBJ whole genome shotgun (WGS) entry which is preliminary data.</text>
</comment>
<gene>
    <name evidence="5" type="ORF">SZN_22741</name>
</gene>
<evidence type="ECO:0000256" key="3">
    <source>
        <dbReference type="PIRSR" id="PIRSR605511-2"/>
    </source>
</evidence>
<comment type="cofactor">
    <cofactor evidence="3">
        <name>Zn(2+)</name>
        <dbReference type="ChEBI" id="CHEBI:29105"/>
    </cofactor>
    <text evidence="3">Binds 1 divalent metal cation per subunit.</text>
</comment>
<evidence type="ECO:0000313" key="5">
    <source>
        <dbReference type="EMBL" id="EGX57446.1"/>
    </source>
</evidence>
<keyword evidence="3" id="KW-0862">Zinc</keyword>
<feature type="binding site" evidence="3">
    <location>
        <position position="99"/>
    </location>
    <ligand>
        <name>substrate</name>
    </ligand>
</feature>
<accession>G2GGB4</accession>
<dbReference type="PRINTS" id="PR01790">
    <property type="entry name" value="SMP30FAMILY"/>
</dbReference>
<sequence>MSAPYEVAVRAEAELGEGPTWDAASGRLLWIDILGSRLHTYDPVSGRRSVRTAHQHLGAVKPRAGGGLVLNLRDGVGLLDPDGAFRWLHHDPVPGRRANDAAVAPDGSLWAGTMRYDEAPGGGTLSRITADGTAEVVLDDVTVSNGTGWSPDGSLLYYIDTPTRRIDVFDHAEGRAVDRRPLVGIEDGAGFPDGLTVDAEGCVWVALWDGAAVRRYTPDGVLDRVVTLPVPRVTACAFAGPGLGDLYITTARTGLASPHPLAGSLFVVPGAGRGLAQPAFKG</sequence>
<dbReference type="InterPro" id="IPR011042">
    <property type="entry name" value="6-blade_b-propeller_TolB-like"/>
</dbReference>
<feature type="binding site" evidence="3">
    <location>
        <position position="117"/>
    </location>
    <ligand>
        <name>substrate</name>
    </ligand>
</feature>
<dbReference type="EMBL" id="AGBF01000092">
    <property type="protein sequence ID" value="EGX57446.1"/>
    <property type="molecule type" value="Genomic_DNA"/>
</dbReference>
<feature type="binding site" evidence="3">
    <location>
        <position position="97"/>
    </location>
    <ligand>
        <name>substrate</name>
    </ligand>
</feature>
<dbReference type="Pfam" id="PF08450">
    <property type="entry name" value="SGL"/>
    <property type="match status" value="1"/>
</dbReference>
<organism evidence="5 6">
    <name type="scientific">Streptomyces zinciresistens K42</name>
    <dbReference type="NCBI Taxonomy" id="700597"/>
    <lineage>
        <taxon>Bacteria</taxon>
        <taxon>Bacillati</taxon>
        <taxon>Actinomycetota</taxon>
        <taxon>Actinomycetes</taxon>
        <taxon>Kitasatosporales</taxon>
        <taxon>Streptomycetaceae</taxon>
        <taxon>Streptomyces</taxon>
    </lineage>
</organism>
<name>G2GGB4_9ACTN</name>
<dbReference type="Proteomes" id="UP000004217">
    <property type="component" value="Unassembled WGS sequence"/>
</dbReference>
<dbReference type="GO" id="GO:0004341">
    <property type="term" value="F:gluconolactonase activity"/>
    <property type="evidence" value="ECO:0007669"/>
    <property type="project" value="TreeGrafter"/>
</dbReference>
<evidence type="ECO:0000256" key="1">
    <source>
        <dbReference type="ARBA" id="ARBA00008853"/>
    </source>
</evidence>
<keyword evidence="3" id="KW-0479">Metal-binding</keyword>
<evidence type="ECO:0000256" key="2">
    <source>
        <dbReference type="PIRSR" id="PIRSR605511-1"/>
    </source>
</evidence>
<feature type="binding site" evidence="3">
    <location>
        <position position="193"/>
    </location>
    <ligand>
        <name>a divalent metal cation</name>
        <dbReference type="ChEBI" id="CHEBI:60240"/>
    </ligand>
</feature>
<protein>
    <submittedName>
        <fullName evidence="5">Calcium-binding protein</fullName>
    </submittedName>
</protein>
<dbReference type="PANTHER" id="PTHR10907">
    <property type="entry name" value="REGUCALCIN"/>
    <property type="match status" value="1"/>
</dbReference>
<dbReference type="Gene3D" id="2.120.10.30">
    <property type="entry name" value="TolB, C-terminal domain"/>
    <property type="match status" value="1"/>
</dbReference>
<dbReference type="GO" id="GO:0005509">
    <property type="term" value="F:calcium ion binding"/>
    <property type="evidence" value="ECO:0007669"/>
    <property type="project" value="TreeGrafter"/>
</dbReference>
<proteinExistence type="inferred from homology"/>
<dbReference type="GO" id="GO:0019853">
    <property type="term" value="P:L-ascorbic acid biosynthetic process"/>
    <property type="evidence" value="ECO:0007669"/>
    <property type="project" value="TreeGrafter"/>
</dbReference>
<dbReference type="RefSeq" id="WP_007498918.1">
    <property type="nucleotide sequence ID" value="NZ_AGBF01000092.1"/>
</dbReference>
<keyword evidence="6" id="KW-1185">Reference proteome</keyword>
<reference evidence="5 6" key="1">
    <citation type="submission" date="2011-08" db="EMBL/GenBank/DDBJ databases">
        <authorList>
            <person name="Lin Y."/>
            <person name="Hao X."/>
            <person name="Johnstone L."/>
            <person name="Miller S.J."/>
            <person name="Wei G."/>
            <person name="Rensing C."/>
        </authorList>
    </citation>
    <scope>NUCLEOTIDE SEQUENCE [LARGE SCALE GENOMIC DNA]</scope>
    <source>
        <strain evidence="5 6">K42</strain>
    </source>
</reference>
<dbReference type="PANTHER" id="PTHR10907:SF47">
    <property type="entry name" value="REGUCALCIN"/>
    <property type="match status" value="1"/>
</dbReference>
<evidence type="ECO:0000259" key="4">
    <source>
        <dbReference type="Pfam" id="PF08450"/>
    </source>
</evidence>
<feature type="active site" description="Proton donor/acceptor" evidence="2">
    <location>
        <position position="193"/>
    </location>
</feature>
<dbReference type="InterPro" id="IPR005511">
    <property type="entry name" value="SMP-30"/>
</dbReference>
<dbReference type="SUPFAM" id="SSF63829">
    <property type="entry name" value="Calcium-dependent phosphotriesterase"/>
    <property type="match status" value="1"/>
</dbReference>
<dbReference type="OrthoDB" id="2633250at2"/>
<feature type="binding site" evidence="3">
    <location>
        <position position="145"/>
    </location>
    <ligand>
        <name>a divalent metal cation</name>
        <dbReference type="ChEBI" id="CHEBI:60240"/>
    </ligand>
</feature>
<feature type="domain" description="SMP-30/Gluconolactonase/LRE-like region" evidence="4">
    <location>
        <begin position="15"/>
        <end position="252"/>
    </location>
</feature>
<evidence type="ECO:0000313" key="6">
    <source>
        <dbReference type="Proteomes" id="UP000004217"/>
    </source>
</evidence>
<dbReference type="PATRIC" id="fig|700597.3.peg.4464"/>
<feature type="binding site" evidence="3">
    <location>
        <position position="17"/>
    </location>
    <ligand>
        <name>a divalent metal cation</name>
        <dbReference type="ChEBI" id="CHEBI:60240"/>
    </ligand>
</feature>